<evidence type="ECO:0008006" key="4">
    <source>
        <dbReference type="Google" id="ProtNLM"/>
    </source>
</evidence>
<feature type="compositionally biased region" description="Polar residues" evidence="1">
    <location>
        <begin position="106"/>
        <end position="115"/>
    </location>
</feature>
<sequence length="124" mass="13811">MSLPVSREVIVSLKGLRFTLEVDGLNPKTFAVVKFQLKQRHSFPFVLDVDVASGSFSETAENLQASAYLYQEAIVSLKGLRFMPEGDAPGPKTFVATNFLLKQGHSLPSHSQPKGHQTRHRLCW</sequence>
<dbReference type="Proteomes" id="UP000198067">
    <property type="component" value="Chromosome"/>
</dbReference>
<accession>A0A6C7CHU1</accession>
<dbReference type="AlphaFoldDB" id="A0A6C7CHU1"/>
<dbReference type="EMBL" id="CP022139">
    <property type="protein sequence ID" value="ASG87404.1"/>
    <property type="molecule type" value="Genomic_DNA"/>
</dbReference>
<reference evidence="2 3" key="1">
    <citation type="submission" date="2017-06" db="EMBL/GenBank/DDBJ databases">
        <title>Salmonella reference genomes for public health.</title>
        <authorList>
            <person name="Robertson J."/>
            <person name="Yoshida C."/>
            <person name="Gurnik S."/>
            <person name="Nash J."/>
        </authorList>
    </citation>
    <scope>NUCLEOTIDE SEQUENCE [LARGE SCALE GENOMIC DNA]</scope>
    <source>
        <strain evidence="2 3">1315K</strain>
    </source>
</reference>
<evidence type="ECO:0000256" key="1">
    <source>
        <dbReference type="SAM" id="MobiDB-lite"/>
    </source>
</evidence>
<organism evidence="2 3">
    <name type="scientific">Salmonella enterica subsp. salamae serovar 55:k:z39 str. 1315K</name>
    <dbReference type="NCBI Taxonomy" id="1243602"/>
    <lineage>
        <taxon>Bacteria</taxon>
        <taxon>Pseudomonadati</taxon>
        <taxon>Pseudomonadota</taxon>
        <taxon>Gammaproteobacteria</taxon>
        <taxon>Enterobacterales</taxon>
        <taxon>Enterobacteriaceae</taxon>
        <taxon>Salmonella</taxon>
    </lineage>
</organism>
<gene>
    <name evidence="2" type="ORF">LFZ47_07305</name>
</gene>
<proteinExistence type="predicted"/>
<evidence type="ECO:0000313" key="3">
    <source>
        <dbReference type="Proteomes" id="UP000198067"/>
    </source>
</evidence>
<name>A0A6C7CHU1_SALER</name>
<evidence type="ECO:0000313" key="2">
    <source>
        <dbReference type="EMBL" id="ASG87404.1"/>
    </source>
</evidence>
<protein>
    <recommendedName>
        <fullName evidence="4">Type VI secretion system tip protein VgrG</fullName>
    </recommendedName>
</protein>
<feature type="region of interest" description="Disordered" evidence="1">
    <location>
        <begin position="105"/>
        <end position="124"/>
    </location>
</feature>